<dbReference type="InterPro" id="IPR018551">
    <property type="entry name" value="DUF2007"/>
</dbReference>
<dbReference type="RefSeq" id="WP_191710612.1">
    <property type="nucleotide sequence ID" value="NZ_JACSPQ010000017.1"/>
</dbReference>
<evidence type="ECO:0000313" key="2">
    <source>
        <dbReference type="EMBL" id="MBD8002935.1"/>
    </source>
</evidence>
<name>A0ABR8VDS5_9BACT</name>
<dbReference type="Pfam" id="PF09413">
    <property type="entry name" value="DUF2007"/>
    <property type="match status" value="1"/>
</dbReference>
<reference evidence="2 3" key="1">
    <citation type="submission" date="2020-08" db="EMBL/GenBank/DDBJ databases">
        <title>A Genomic Blueprint of the Chicken Gut Microbiome.</title>
        <authorList>
            <person name="Gilroy R."/>
            <person name="Ravi A."/>
            <person name="Getino M."/>
            <person name="Pursley I."/>
            <person name="Horton D.L."/>
            <person name="Alikhan N.-F."/>
            <person name="Baker D."/>
            <person name="Gharbi K."/>
            <person name="Hall N."/>
            <person name="Watson M."/>
            <person name="Adriaenssens E.M."/>
            <person name="Foster-Nyarko E."/>
            <person name="Jarju S."/>
            <person name="Secka A."/>
            <person name="Antonio M."/>
            <person name="Oren A."/>
            <person name="Chaudhuri R."/>
            <person name="La Ragione R.M."/>
            <person name="Hildebrand F."/>
            <person name="Pallen M.J."/>
        </authorList>
    </citation>
    <scope>NUCLEOTIDE SEQUENCE [LARGE SCALE GENOMIC DNA]</scope>
    <source>
        <strain evidence="2 3">Sa1YUN3</strain>
    </source>
</reference>
<feature type="domain" description="DUF2007" evidence="1">
    <location>
        <begin position="5"/>
        <end position="69"/>
    </location>
</feature>
<dbReference type="Gene3D" id="3.30.70.790">
    <property type="entry name" value="UreE, C-terminal domain"/>
    <property type="match status" value="1"/>
</dbReference>
<comment type="caution">
    <text evidence="2">The sequence shown here is derived from an EMBL/GenBank/DDBJ whole genome shotgun (WGS) entry which is preliminary data.</text>
</comment>
<accession>A0ABR8VDS5</accession>
<dbReference type="InterPro" id="IPR011322">
    <property type="entry name" value="N-reg_PII-like_a/b"/>
</dbReference>
<protein>
    <submittedName>
        <fullName evidence="2">DUF2007 domain-containing protein</fullName>
    </submittedName>
</protein>
<dbReference type="Proteomes" id="UP000616346">
    <property type="component" value="Unassembled WGS sequence"/>
</dbReference>
<evidence type="ECO:0000259" key="1">
    <source>
        <dbReference type="Pfam" id="PF09413"/>
    </source>
</evidence>
<evidence type="ECO:0000313" key="3">
    <source>
        <dbReference type="Proteomes" id="UP000616346"/>
    </source>
</evidence>
<proteinExistence type="predicted"/>
<sequence>MRTVRLMTCNDAFQAQIISGALENEGIPSVLHNVNTSYVLRGAISQIAGVDIFVYEADYSRALEILERNEMIPEQLKYCPRCHSDDIRFVLKKRHRLRALFSGIIAALAAAPPGTEHWEFVCRNCGAHFDRPVSRYSKE</sequence>
<dbReference type="EMBL" id="JACSPQ010000017">
    <property type="protein sequence ID" value="MBD8002935.1"/>
    <property type="molecule type" value="Genomic_DNA"/>
</dbReference>
<gene>
    <name evidence="2" type="ORF">H9626_12060</name>
</gene>
<organism evidence="2 3">
    <name type="scientific">Phocaeicola faecium</name>
    <dbReference type="NCBI Taxonomy" id="2762213"/>
    <lineage>
        <taxon>Bacteria</taxon>
        <taxon>Pseudomonadati</taxon>
        <taxon>Bacteroidota</taxon>
        <taxon>Bacteroidia</taxon>
        <taxon>Bacteroidales</taxon>
        <taxon>Bacteroidaceae</taxon>
        <taxon>Phocaeicola</taxon>
    </lineage>
</organism>
<dbReference type="SUPFAM" id="SSF54913">
    <property type="entry name" value="GlnB-like"/>
    <property type="match status" value="1"/>
</dbReference>
<keyword evidence="3" id="KW-1185">Reference proteome</keyword>